<dbReference type="InterPro" id="IPR020846">
    <property type="entry name" value="MFS_dom"/>
</dbReference>
<feature type="transmembrane region" description="Helical" evidence="6">
    <location>
        <begin position="273"/>
        <end position="295"/>
    </location>
</feature>
<feature type="transmembrane region" description="Helical" evidence="6">
    <location>
        <begin position="208"/>
        <end position="228"/>
    </location>
</feature>
<feature type="transmembrane region" description="Helical" evidence="6">
    <location>
        <begin position="234"/>
        <end position="252"/>
    </location>
</feature>
<keyword evidence="3 6" id="KW-0812">Transmembrane</keyword>
<evidence type="ECO:0000259" key="7">
    <source>
        <dbReference type="PROSITE" id="PS50850"/>
    </source>
</evidence>
<dbReference type="SUPFAM" id="SSF103473">
    <property type="entry name" value="MFS general substrate transporter"/>
    <property type="match status" value="1"/>
</dbReference>
<dbReference type="PRINTS" id="PR01035">
    <property type="entry name" value="TCRTETA"/>
</dbReference>
<keyword evidence="4 6" id="KW-1133">Transmembrane helix</keyword>
<reference evidence="8 9" key="1">
    <citation type="submission" date="2019-04" db="EMBL/GenBank/DDBJ databases">
        <title>Phreatobacter aquaticus sp. nov.</title>
        <authorList>
            <person name="Choi A."/>
        </authorList>
    </citation>
    <scope>NUCLEOTIDE SEQUENCE [LARGE SCALE GENOMIC DNA]</scope>
    <source>
        <strain evidence="8 9">KCTC 52518</strain>
    </source>
</reference>
<feature type="transmembrane region" description="Helical" evidence="6">
    <location>
        <begin position="86"/>
        <end position="106"/>
    </location>
</feature>
<dbReference type="EMBL" id="CP039690">
    <property type="protein sequence ID" value="QCI68723.1"/>
    <property type="molecule type" value="Genomic_DNA"/>
</dbReference>
<feature type="transmembrane region" description="Helical" evidence="6">
    <location>
        <begin position="58"/>
        <end position="79"/>
    </location>
</feature>
<feature type="transmembrane region" description="Helical" evidence="6">
    <location>
        <begin position="149"/>
        <end position="172"/>
    </location>
</feature>
<feature type="transmembrane region" description="Helical" evidence="6">
    <location>
        <begin position="446"/>
        <end position="468"/>
    </location>
</feature>
<dbReference type="InterPro" id="IPR001958">
    <property type="entry name" value="Tet-R_TetA/multi-R_MdtG-like"/>
</dbReference>
<keyword evidence="2" id="KW-0813">Transport</keyword>
<evidence type="ECO:0000313" key="8">
    <source>
        <dbReference type="EMBL" id="QCI68723.1"/>
    </source>
</evidence>
<dbReference type="KEGG" id="pstg:E8M01_33530"/>
<feature type="transmembrane region" description="Helical" evidence="6">
    <location>
        <begin position="307"/>
        <end position="326"/>
    </location>
</feature>
<feature type="transmembrane region" description="Helical" evidence="6">
    <location>
        <begin position="418"/>
        <end position="440"/>
    </location>
</feature>
<dbReference type="Pfam" id="PF07690">
    <property type="entry name" value="MFS_1"/>
    <property type="match status" value="1"/>
</dbReference>
<protein>
    <submittedName>
        <fullName evidence="8">MFS transporter</fullName>
    </submittedName>
</protein>
<organism evidence="8 9">
    <name type="scientific">Phreatobacter stygius</name>
    <dbReference type="NCBI Taxonomy" id="1940610"/>
    <lineage>
        <taxon>Bacteria</taxon>
        <taxon>Pseudomonadati</taxon>
        <taxon>Pseudomonadota</taxon>
        <taxon>Alphaproteobacteria</taxon>
        <taxon>Hyphomicrobiales</taxon>
        <taxon>Phreatobacteraceae</taxon>
        <taxon>Phreatobacter</taxon>
    </lineage>
</organism>
<keyword evidence="9" id="KW-1185">Reference proteome</keyword>
<feature type="domain" description="Major facilitator superfamily (MFS) profile" evidence="7">
    <location>
        <begin position="21"/>
        <end position="472"/>
    </location>
</feature>
<dbReference type="Gene3D" id="1.20.1250.20">
    <property type="entry name" value="MFS general substrate transporter like domains"/>
    <property type="match status" value="1"/>
</dbReference>
<dbReference type="Gene3D" id="1.20.1720.10">
    <property type="entry name" value="Multidrug resistance protein D"/>
    <property type="match status" value="1"/>
</dbReference>
<dbReference type="AlphaFoldDB" id="A0A4D7BDY5"/>
<gene>
    <name evidence="8" type="ORF">E8M01_33530</name>
</gene>
<dbReference type="OrthoDB" id="9791756at2"/>
<evidence type="ECO:0000256" key="5">
    <source>
        <dbReference type="ARBA" id="ARBA00023136"/>
    </source>
</evidence>
<dbReference type="InterPro" id="IPR011701">
    <property type="entry name" value="MFS"/>
</dbReference>
<accession>A0A4D7BDY5</accession>
<evidence type="ECO:0000256" key="1">
    <source>
        <dbReference type="ARBA" id="ARBA00004141"/>
    </source>
</evidence>
<evidence type="ECO:0000256" key="6">
    <source>
        <dbReference type="SAM" id="Phobius"/>
    </source>
</evidence>
<name>A0A4D7BDY5_9HYPH</name>
<comment type="subcellular location">
    <subcellularLocation>
        <location evidence="1">Membrane</location>
        <topology evidence="1">Multi-pass membrane protein</topology>
    </subcellularLocation>
</comment>
<feature type="transmembrane region" description="Helical" evidence="6">
    <location>
        <begin position="112"/>
        <end position="137"/>
    </location>
</feature>
<dbReference type="GO" id="GO:0022857">
    <property type="term" value="F:transmembrane transporter activity"/>
    <property type="evidence" value="ECO:0007669"/>
    <property type="project" value="InterPro"/>
</dbReference>
<dbReference type="GO" id="GO:0016020">
    <property type="term" value="C:membrane"/>
    <property type="evidence" value="ECO:0007669"/>
    <property type="project" value="UniProtKB-SubCell"/>
</dbReference>
<dbReference type="CDD" id="cd17321">
    <property type="entry name" value="MFS_MMR_MDR_like"/>
    <property type="match status" value="1"/>
</dbReference>
<evidence type="ECO:0000256" key="2">
    <source>
        <dbReference type="ARBA" id="ARBA00022448"/>
    </source>
</evidence>
<evidence type="ECO:0000256" key="4">
    <source>
        <dbReference type="ARBA" id="ARBA00022989"/>
    </source>
</evidence>
<sequence>MFRSHALRAPAAAAGARRLAPALALSLAVFLTQLDVTAVVVVMPSIGAELGFGSAGFAWVMDAYSLAFTALLLAAGALADRHGRRLAMLHGNALFALGSLGCGLAWNGPSLWIARGVQGAGAAFVVTGAIALIAGLYAEPTERARAFGLMGVVSGMAMALGPTLGGLVGAWFGWRWIFLANLPIGLMIAVAVPRLIRETRDAGGPPLDPVGILQLTAALGVAIVALLQGARAPAVLFAGLLASATLGALFITRQRRLPRPLLDPDLFARPAMAGVAILLLSLSVGYWAVLVYLPLFLRTGFGLTPEQVGFALLAATLPMLVLPPMAGRLVIRWGWPRLFATGLAAVVAGDLVLAWTSLGAGAGAGFAPGLLDVTRFDLVPFGLALVGMVLIGLGTAMVHSQLSAVVVTLAPPSQAGMASAVTVVLRQAGFALGIAALGAAETAKGFPAAFLLAAAASLGGVAAALFLLPGPASRPAE</sequence>
<proteinExistence type="predicted"/>
<dbReference type="PANTHER" id="PTHR42718">
    <property type="entry name" value="MAJOR FACILITATOR SUPERFAMILY MULTIDRUG TRANSPORTER MFSC"/>
    <property type="match status" value="1"/>
</dbReference>
<dbReference type="Proteomes" id="UP000298781">
    <property type="component" value="Chromosome"/>
</dbReference>
<feature type="transmembrane region" description="Helical" evidence="6">
    <location>
        <begin position="378"/>
        <end position="398"/>
    </location>
</feature>
<dbReference type="PROSITE" id="PS50850">
    <property type="entry name" value="MFS"/>
    <property type="match status" value="1"/>
</dbReference>
<evidence type="ECO:0000256" key="3">
    <source>
        <dbReference type="ARBA" id="ARBA00022692"/>
    </source>
</evidence>
<dbReference type="InterPro" id="IPR036259">
    <property type="entry name" value="MFS_trans_sf"/>
</dbReference>
<dbReference type="PANTHER" id="PTHR42718:SF9">
    <property type="entry name" value="MAJOR FACILITATOR SUPERFAMILY MULTIDRUG TRANSPORTER MFSC"/>
    <property type="match status" value="1"/>
</dbReference>
<evidence type="ECO:0000313" key="9">
    <source>
        <dbReference type="Proteomes" id="UP000298781"/>
    </source>
</evidence>
<keyword evidence="5 6" id="KW-0472">Membrane</keyword>
<dbReference type="RefSeq" id="WP_136964138.1">
    <property type="nucleotide sequence ID" value="NZ_CP039690.1"/>
</dbReference>